<name>A0AAD5NJ41_ACENE</name>
<feature type="transmembrane region" description="Helical" evidence="4">
    <location>
        <begin position="283"/>
        <end position="305"/>
    </location>
</feature>
<reference evidence="7" key="1">
    <citation type="journal article" date="2022" name="Plant J.">
        <title>Strategies of tolerance reflected in two North American maple genomes.</title>
        <authorList>
            <person name="McEvoy S.L."/>
            <person name="Sezen U.U."/>
            <person name="Trouern-Trend A."/>
            <person name="McMahon S.M."/>
            <person name="Schaberg P.G."/>
            <person name="Yang J."/>
            <person name="Wegrzyn J.L."/>
            <person name="Swenson N.G."/>
        </authorList>
    </citation>
    <scope>NUCLEOTIDE SEQUENCE</scope>
    <source>
        <strain evidence="7">91603</strain>
    </source>
</reference>
<keyword evidence="2" id="KW-0677">Repeat</keyword>
<dbReference type="CDD" id="cd23509">
    <property type="entry name" value="Gnk2-like"/>
    <property type="match status" value="2"/>
</dbReference>
<protein>
    <recommendedName>
        <fullName evidence="6">Gnk2-homologous domain-containing protein</fullName>
    </recommendedName>
</protein>
<keyword evidence="4" id="KW-1133">Transmembrane helix</keyword>
<dbReference type="InterPro" id="IPR038408">
    <property type="entry name" value="GNK2_sf"/>
</dbReference>
<accession>A0AAD5NJ41</accession>
<dbReference type="Gene3D" id="3.30.430.20">
    <property type="entry name" value="Gnk2 domain, C-X8-C-X2-C motif"/>
    <property type="match status" value="2"/>
</dbReference>
<feature type="compositionally biased region" description="Pro residues" evidence="3">
    <location>
        <begin position="255"/>
        <end position="268"/>
    </location>
</feature>
<dbReference type="Proteomes" id="UP001064489">
    <property type="component" value="Chromosome 2"/>
</dbReference>
<evidence type="ECO:0000313" key="8">
    <source>
        <dbReference type="Proteomes" id="UP001064489"/>
    </source>
</evidence>
<dbReference type="EMBL" id="JAJSOW010000106">
    <property type="protein sequence ID" value="KAI9162370.1"/>
    <property type="molecule type" value="Genomic_DNA"/>
</dbReference>
<dbReference type="InterPro" id="IPR024752">
    <property type="entry name" value="Myb/SANT-like_dom"/>
</dbReference>
<dbReference type="PROSITE" id="PS51473">
    <property type="entry name" value="GNK2"/>
    <property type="match status" value="2"/>
</dbReference>
<evidence type="ECO:0000313" key="7">
    <source>
        <dbReference type="EMBL" id="KAI9162370.1"/>
    </source>
</evidence>
<keyword evidence="4" id="KW-0812">Transmembrane</keyword>
<evidence type="ECO:0000259" key="6">
    <source>
        <dbReference type="PROSITE" id="PS51473"/>
    </source>
</evidence>
<gene>
    <name evidence="7" type="ORF">LWI28_026633</name>
</gene>
<feature type="domain" description="Gnk2-homologous" evidence="6">
    <location>
        <begin position="22"/>
        <end position="127"/>
    </location>
</feature>
<evidence type="ECO:0000256" key="4">
    <source>
        <dbReference type="SAM" id="Phobius"/>
    </source>
</evidence>
<evidence type="ECO:0000256" key="1">
    <source>
        <dbReference type="ARBA" id="ARBA00022729"/>
    </source>
</evidence>
<dbReference type="PANTHER" id="PTHR32099:SF92">
    <property type="entry name" value="CYSTEINE-RICH RECEPTOR-LIKE PROTEIN KINASE 11"/>
    <property type="match status" value="1"/>
</dbReference>
<dbReference type="AlphaFoldDB" id="A0AAD5NJ41"/>
<feature type="region of interest" description="Disordered" evidence="3">
    <location>
        <begin position="249"/>
        <end position="276"/>
    </location>
</feature>
<dbReference type="FunFam" id="3.30.430.20:FF:000003">
    <property type="entry name" value="Cysteine-rich RLK (RECEPTOR-like protein kinase) 10"/>
    <property type="match status" value="1"/>
</dbReference>
<evidence type="ECO:0000256" key="3">
    <source>
        <dbReference type="SAM" id="MobiDB-lite"/>
    </source>
</evidence>
<feature type="domain" description="Gnk2-homologous" evidence="6">
    <location>
        <begin position="133"/>
        <end position="241"/>
    </location>
</feature>
<evidence type="ECO:0000256" key="5">
    <source>
        <dbReference type="SAM" id="SignalP"/>
    </source>
</evidence>
<proteinExistence type="predicted"/>
<dbReference type="Pfam" id="PF12776">
    <property type="entry name" value="Myb_DNA-bind_3"/>
    <property type="match status" value="1"/>
</dbReference>
<dbReference type="FunFam" id="3.30.430.20:FF:000007">
    <property type="entry name" value="Cysteine-rich receptor-like protein kinase 11"/>
    <property type="match status" value="1"/>
</dbReference>
<feature type="signal peptide" evidence="5">
    <location>
        <begin position="1"/>
        <end position="22"/>
    </location>
</feature>
<reference evidence="7" key="2">
    <citation type="submission" date="2023-02" db="EMBL/GenBank/DDBJ databases">
        <authorList>
            <person name="Swenson N.G."/>
            <person name="Wegrzyn J.L."/>
            <person name="Mcevoy S.L."/>
        </authorList>
    </citation>
    <scope>NUCLEOTIDE SEQUENCE</scope>
    <source>
        <strain evidence="7">91603</strain>
        <tissue evidence="7">Leaf</tissue>
    </source>
</reference>
<keyword evidence="1 5" id="KW-0732">Signal</keyword>
<keyword evidence="8" id="KW-1185">Reference proteome</keyword>
<feature type="chain" id="PRO_5042003058" description="Gnk2-homologous domain-containing protein" evidence="5">
    <location>
        <begin position="23"/>
        <end position="551"/>
    </location>
</feature>
<comment type="caution">
    <text evidence="7">The sequence shown here is derived from an EMBL/GenBank/DDBJ whole genome shotgun (WGS) entry which is preliminary data.</text>
</comment>
<sequence length="551" mass="63554">MGFMHFLSVLSYVLISISFTTCQYGQYCYDTGNFTTNSNYANNRNNILSALVTEVQSNNGFFTDSTGQGSDEVYALALCRGDISPEQCARCINSTSQIITTLCPNQKEAYMWVAQALCIVRYADRSFSGKLELEPKQKFSNRADLTSDMTQFGKIWGNLTDSLSRKTSTSYSRFRYATEEANLTAFETIYAQMQCTPDLSQEDCDICLRQYVSDYKSCCYGKKGGGFLGPNCLFRWDLYQFYNGTTPNNDTRNIPLPPPPSMPTPPSTNMPGEERRERKENRAWIAVVTPISAIIAVVLLGSFVWHLRRRIKRDEENVREENQKRAKAEWNDQASKVFIRICVDEALARNRQHGHFNRVGWKSIINKFVDMTGRDYTYKQFKNKWDSLKKDRQIWTNLTRKETGLGWNPIKQTIDASDEWWTKKLKIRGMELGHHLWVLYLGTREGLCDIVTDHVYDQEENFNINIDGNEGLDNIKVDLDAHANVTPTQDNGKKRKFFFSNHTMTTKNYFHQMKKKGVRNKIQDSDLILVHCISVKMDKEHDRIAVLLTQQ</sequence>
<organism evidence="7 8">
    <name type="scientific">Acer negundo</name>
    <name type="common">Box elder</name>
    <dbReference type="NCBI Taxonomy" id="4023"/>
    <lineage>
        <taxon>Eukaryota</taxon>
        <taxon>Viridiplantae</taxon>
        <taxon>Streptophyta</taxon>
        <taxon>Embryophyta</taxon>
        <taxon>Tracheophyta</taxon>
        <taxon>Spermatophyta</taxon>
        <taxon>Magnoliopsida</taxon>
        <taxon>eudicotyledons</taxon>
        <taxon>Gunneridae</taxon>
        <taxon>Pentapetalae</taxon>
        <taxon>rosids</taxon>
        <taxon>malvids</taxon>
        <taxon>Sapindales</taxon>
        <taxon>Sapindaceae</taxon>
        <taxon>Hippocastanoideae</taxon>
        <taxon>Acereae</taxon>
        <taxon>Acer</taxon>
    </lineage>
</organism>
<dbReference type="Pfam" id="PF01657">
    <property type="entry name" value="Stress-antifung"/>
    <property type="match status" value="2"/>
</dbReference>
<dbReference type="InterPro" id="IPR002902">
    <property type="entry name" value="GNK2"/>
</dbReference>
<keyword evidence="4" id="KW-0472">Membrane</keyword>
<evidence type="ECO:0000256" key="2">
    <source>
        <dbReference type="ARBA" id="ARBA00022737"/>
    </source>
</evidence>
<dbReference type="PANTHER" id="PTHR32099">
    <property type="entry name" value="CYSTEINE-RICH REPEAT SECRETORY PROTEIN"/>
    <property type="match status" value="1"/>
</dbReference>